<dbReference type="PROSITE" id="PS50949">
    <property type="entry name" value="HTH_GNTR"/>
    <property type="match status" value="1"/>
</dbReference>
<dbReference type="InterPro" id="IPR036388">
    <property type="entry name" value="WH-like_DNA-bd_sf"/>
</dbReference>
<dbReference type="InterPro" id="IPR004839">
    <property type="entry name" value="Aminotransferase_I/II_large"/>
</dbReference>
<proteinExistence type="inferred from homology"/>
<evidence type="ECO:0000313" key="7">
    <source>
        <dbReference type="EMBL" id="SMG30778.1"/>
    </source>
</evidence>
<accession>A0A1X7JT23</accession>
<organism evidence="7 8">
    <name type="scientific">Dethiosulfovibrio salsuginis</name>
    <dbReference type="NCBI Taxonomy" id="561720"/>
    <lineage>
        <taxon>Bacteria</taxon>
        <taxon>Thermotogati</taxon>
        <taxon>Synergistota</taxon>
        <taxon>Synergistia</taxon>
        <taxon>Synergistales</taxon>
        <taxon>Dethiosulfovibrionaceae</taxon>
        <taxon>Dethiosulfovibrio</taxon>
    </lineage>
</organism>
<protein>
    <submittedName>
        <fullName evidence="7">GntR family transcriptional regulator / MocR family aminotransferase</fullName>
    </submittedName>
</protein>
<dbReference type="SUPFAM" id="SSF46785">
    <property type="entry name" value="Winged helix' DNA-binding domain"/>
    <property type="match status" value="1"/>
</dbReference>
<keyword evidence="7" id="KW-0032">Aminotransferase</keyword>
<dbReference type="InterPro" id="IPR000524">
    <property type="entry name" value="Tscrpt_reg_HTH_GntR"/>
</dbReference>
<dbReference type="AlphaFoldDB" id="A0A1X7JT23"/>
<dbReference type="EMBL" id="FXBB01000015">
    <property type="protein sequence ID" value="SMG30778.1"/>
    <property type="molecule type" value="Genomic_DNA"/>
</dbReference>
<comment type="similarity">
    <text evidence="1">In the C-terminal section; belongs to the class-I pyridoxal-phosphate-dependent aminotransferase family.</text>
</comment>
<evidence type="ECO:0000256" key="4">
    <source>
        <dbReference type="ARBA" id="ARBA00023125"/>
    </source>
</evidence>
<dbReference type="InterPro" id="IPR036390">
    <property type="entry name" value="WH_DNA-bd_sf"/>
</dbReference>
<evidence type="ECO:0000259" key="6">
    <source>
        <dbReference type="PROSITE" id="PS50949"/>
    </source>
</evidence>
<dbReference type="Pfam" id="PF00392">
    <property type="entry name" value="GntR"/>
    <property type="match status" value="1"/>
</dbReference>
<dbReference type="OrthoDB" id="1360at2"/>
<keyword evidence="8" id="KW-1185">Reference proteome</keyword>
<dbReference type="GO" id="GO:0008483">
    <property type="term" value="F:transaminase activity"/>
    <property type="evidence" value="ECO:0007669"/>
    <property type="project" value="UniProtKB-KW"/>
</dbReference>
<evidence type="ECO:0000256" key="3">
    <source>
        <dbReference type="ARBA" id="ARBA00023015"/>
    </source>
</evidence>
<dbReference type="SUPFAM" id="SSF53383">
    <property type="entry name" value="PLP-dependent transferases"/>
    <property type="match status" value="1"/>
</dbReference>
<reference evidence="8" key="1">
    <citation type="submission" date="2017-04" db="EMBL/GenBank/DDBJ databases">
        <authorList>
            <person name="Varghese N."/>
            <person name="Submissions S."/>
        </authorList>
    </citation>
    <scope>NUCLEOTIDE SEQUENCE [LARGE SCALE GENOMIC DNA]</scope>
    <source>
        <strain evidence="8">USBA 82</strain>
    </source>
</reference>
<dbReference type="CDD" id="cd00609">
    <property type="entry name" value="AAT_like"/>
    <property type="match status" value="1"/>
</dbReference>
<evidence type="ECO:0000256" key="1">
    <source>
        <dbReference type="ARBA" id="ARBA00005384"/>
    </source>
</evidence>
<dbReference type="PANTHER" id="PTHR46577:SF1">
    <property type="entry name" value="HTH-TYPE TRANSCRIPTIONAL REGULATORY PROTEIN GABR"/>
    <property type="match status" value="1"/>
</dbReference>
<evidence type="ECO:0000256" key="5">
    <source>
        <dbReference type="ARBA" id="ARBA00023163"/>
    </source>
</evidence>
<keyword evidence="2" id="KW-0663">Pyridoxal phosphate</keyword>
<keyword evidence="7" id="KW-0808">Transferase</keyword>
<name>A0A1X7JT23_9BACT</name>
<evidence type="ECO:0000313" key="8">
    <source>
        <dbReference type="Proteomes" id="UP000193355"/>
    </source>
</evidence>
<dbReference type="Pfam" id="PF00155">
    <property type="entry name" value="Aminotran_1_2"/>
    <property type="match status" value="1"/>
</dbReference>
<keyword evidence="5" id="KW-0804">Transcription</keyword>
<dbReference type="InterPro" id="IPR051446">
    <property type="entry name" value="HTH_trans_reg/aminotransferase"/>
</dbReference>
<dbReference type="Proteomes" id="UP000193355">
    <property type="component" value="Unassembled WGS sequence"/>
</dbReference>
<evidence type="ECO:0000256" key="2">
    <source>
        <dbReference type="ARBA" id="ARBA00022898"/>
    </source>
</evidence>
<keyword evidence="3" id="KW-0805">Transcription regulation</keyword>
<dbReference type="GO" id="GO:0003700">
    <property type="term" value="F:DNA-binding transcription factor activity"/>
    <property type="evidence" value="ECO:0007669"/>
    <property type="project" value="InterPro"/>
</dbReference>
<dbReference type="PANTHER" id="PTHR46577">
    <property type="entry name" value="HTH-TYPE TRANSCRIPTIONAL REGULATORY PROTEIN GABR"/>
    <property type="match status" value="1"/>
</dbReference>
<dbReference type="GO" id="GO:0030170">
    <property type="term" value="F:pyridoxal phosphate binding"/>
    <property type="evidence" value="ECO:0007669"/>
    <property type="project" value="InterPro"/>
</dbReference>
<keyword evidence="4" id="KW-0238">DNA-binding</keyword>
<dbReference type="Gene3D" id="1.10.10.10">
    <property type="entry name" value="Winged helix-like DNA-binding domain superfamily/Winged helix DNA-binding domain"/>
    <property type="match status" value="1"/>
</dbReference>
<dbReference type="RefSeq" id="WP_159448271.1">
    <property type="nucleotide sequence ID" value="NZ_FXBB01000015.1"/>
</dbReference>
<dbReference type="GO" id="GO:0003677">
    <property type="term" value="F:DNA binding"/>
    <property type="evidence" value="ECO:0007669"/>
    <property type="project" value="UniProtKB-KW"/>
</dbReference>
<dbReference type="InterPro" id="IPR015424">
    <property type="entry name" value="PyrdxlP-dep_Trfase"/>
</dbReference>
<dbReference type="Gene3D" id="3.40.640.10">
    <property type="entry name" value="Type I PLP-dependent aspartate aminotransferase-like (Major domain)"/>
    <property type="match status" value="1"/>
</dbReference>
<dbReference type="SMART" id="SM00345">
    <property type="entry name" value="HTH_GNTR"/>
    <property type="match status" value="1"/>
</dbReference>
<feature type="domain" description="HTH gntR-type" evidence="6">
    <location>
        <begin position="12"/>
        <end position="80"/>
    </location>
</feature>
<dbReference type="CDD" id="cd07377">
    <property type="entry name" value="WHTH_GntR"/>
    <property type="match status" value="1"/>
</dbReference>
<sequence length="457" mass="49864">MIEIPLRRNCPTPLYRQLADHLERMIHLGALSPGERLPGSRSFAQSLGVSRMTVVEAYRALEERSVVVQRGRSGAFVSGDFDISQDVHDVASPLWSMDGESPSSYLVPVAELSRIARDVLSREGAEALRDSSLAGLEGLRHSLVLHSASRGIPGDWRDVIVTSGGRQGLVVSFAFLRGIGVSSILMDRLNYPAAWSLAQAEGLKVVPFDDHDHLLALMESSLEDSAVYLVPSFANPTGMTIDLTEREAILDLSHKKGLWIVEDDAYGELRYGQTSVPAMRSMDDGERLIYLGSFSQALFPGMRLGYSMVPSKARESFLSSLGQRGGPASSLVQCIARRFISSGGLELALERVRLEMACRMKKLSSELSKKGLPWRYLMPQGGIYLWLSTPGLEGEQVAEVALRDGLSLSPGRSFSIDGSPVEAVRLSVSDIDCTSIPPAVESLYRSLRRYLSCSGGK</sequence>
<gene>
    <name evidence="7" type="ORF">SAMN06275492_11544</name>
</gene>
<dbReference type="STRING" id="561720.SAMN06275492_11544"/>
<dbReference type="InterPro" id="IPR015421">
    <property type="entry name" value="PyrdxlP-dep_Trfase_major"/>
</dbReference>